<sequence>MDINGQHRKGALSYDSGNQGCGNPRTLSPKEMMSERSLTPDIPSSEKGHGHAPPSSVNTGRKGPQWSGPWEMLLKMKTNLAPGPGSLSCFTFQTTESASQSWRLFLPTAEAPHGQVWGALVRKVPPCPLSRGWSCDKELLGPTLFRLRRAGNICSKFCFVLFSVGEKRKHEAEEPSTGKAGFDGFLYSPLAHRACAGGNKKNQGRISGRVLVEEAGSEESPVLCVYVAVDNNCFGLL</sequence>
<evidence type="ECO:0000313" key="2">
    <source>
        <dbReference type="EMBL" id="KAF6387777.1"/>
    </source>
</evidence>
<gene>
    <name evidence="2" type="ORF">mMyoMyo1_008212</name>
</gene>
<reference evidence="2 3" key="1">
    <citation type="journal article" date="2020" name="Nature">
        <title>Six reference-quality genomes reveal evolution of bat adaptations.</title>
        <authorList>
            <person name="Jebb D."/>
            <person name="Huang Z."/>
            <person name="Pippel M."/>
            <person name="Hughes G.M."/>
            <person name="Lavrichenko K."/>
            <person name="Devanna P."/>
            <person name="Winkler S."/>
            <person name="Jermiin L.S."/>
            <person name="Skirmuntt E.C."/>
            <person name="Katzourakis A."/>
            <person name="Burkitt-Gray L."/>
            <person name="Ray D.A."/>
            <person name="Sullivan K.A.M."/>
            <person name="Roscito J.G."/>
            <person name="Kirilenko B.M."/>
            <person name="Davalos L.M."/>
            <person name="Corthals A.P."/>
            <person name="Power M.L."/>
            <person name="Jones G."/>
            <person name="Ransome R.D."/>
            <person name="Dechmann D.K.N."/>
            <person name="Locatelli A.G."/>
            <person name="Puechmaille S.J."/>
            <person name="Fedrigo O."/>
            <person name="Jarvis E.D."/>
            <person name="Hiller M."/>
            <person name="Vernes S.C."/>
            <person name="Myers E.W."/>
            <person name="Teeling E.C."/>
        </authorList>
    </citation>
    <scope>NUCLEOTIDE SEQUENCE [LARGE SCALE GENOMIC DNA]</scope>
    <source>
        <strain evidence="2">MMyoMyo1</strain>
        <tissue evidence="2">Flight muscle</tissue>
    </source>
</reference>
<dbReference type="AlphaFoldDB" id="A0A7J8AMG2"/>
<dbReference type="Proteomes" id="UP000527355">
    <property type="component" value="Unassembled WGS sequence"/>
</dbReference>
<evidence type="ECO:0000256" key="1">
    <source>
        <dbReference type="SAM" id="MobiDB-lite"/>
    </source>
</evidence>
<name>A0A7J8AMG2_MYOMY</name>
<organism evidence="2 3">
    <name type="scientific">Myotis myotis</name>
    <name type="common">Greater mouse-eared bat</name>
    <name type="synonym">Vespertilio myotis</name>
    <dbReference type="NCBI Taxonomy" id="51298"/>
    <lineage>
        <taxon>Eukaryota</taxon>
        <taxon>Metazoa</taxon>
        <taxon>Chordata</taxon>
        <taxon>Craniata</taxon>
        <taxon>Vertebrata</taxon>
        <taxon>Euteleostomi</taxon>
        <taxon>Mammalia</taxon>
        <taxon>Eutheria</taxon>
        <taxon>Laurasiatheria</taxon>
        <taxon>Chiroptera</taxon>
        <taxon>Yangochiroptera</taxon>
        <taxon>Vespertilionidae</taxon>
        <taxon>Myotis</taxon>
    </lineage>
</organism>
<feature type="compositionally biased region" description="Basic residues" evidence="1">
    <location>
        <begin position="1"/>
        <end position="10"/>
    </location>
</feature>
<protein>
    <submittedName>
        <fullName evidence="2">Uncharacterized protein</fullName>
    </submittedName>
</protein>
<keyword evidence="3" id="KW-1185">Reference proteome</keyword>
<proteinExistence type="predicted"/>
<feature type="region of interest" description="Disordered" evidence="1">
    <location>
        <begin position="1"/>
        <end position="68"/>
    </location>
</feature>
<dbReference type="EMBL" id="JABWUV010000001">
    <property type="protein sequence ID" value="KAF6387777.1"/>
    <property type="molecule type" value="Genomic_DNA"/>
</dbReference>
<accession>A0A7J8AMG2</accession>
<evidence type="ECO:0000313" key="3">
    <source>
        <dbReference type="Proteomes" id="UP000527355"/>
    </source>
</evidence>
<comment type="caution">
    <text evidence="2">The sequence shown here is derived from an EMBL/GenBank/DDBJ whole genome shotgun (WGS) entry which is preliminary data.</text>
</comment>